<dbReference type="GO" id="GO:0008168">
    <property type="term" value="F:methyltransferase activity"/>
    <property type="evidence" value="ECO:0007669"/>
    <property type="project" value="UniProtKB-KW"/>
</dbReference>
<dbReference type="InterPro" id="IPR029063">
    <property type="entry name" value="SAM-dependent_MTases_sf"/>
</dbReference>
<dbReference type="GO" id="GO:0032259">
    <property type="term" value="P:methylation"/>
    <property type="evidence" value="ECO:0007669"/>
    <property type="project" value="UniProtKB-KW"/>
</dbReference>
<evidence type="ECO:0000313" key="1">
    <source>
        <dbReference type="EMBL" id="MDM4016000.1"/>
    </source>
</evidence>
<evidence type="ECO:0000313" key="2">
    <source>
        <dbReference type="Proteomes" id="UP001239462"/>
    </source>
</evidence>
<keyword evidence="1" id="KW-0489">Methyltransferase</keyword>
<comment type="caution">
    <text evidence="1">The sequence shown here is derived from an EMBL/GenBank/DDBJ whole genome shotgun (WGS) entry which is preliminary data.</text>
</comment>
<sequence length="184" mass="20950">MPIGSYMAIPTFATELIRQNPGTVLDLGMGFGMLGVAVRQWLDLGVQPWRTHLVGVEIWPAYRNPVWDLYNLIFVRDLREHLKLDRQQYAMVLIGDVIEHFEDEVAIEVLEQARRLVCPNGSLMVITPDDAMEQGAAHGNPYERHRSVWTSDRFVERGFEILIDSKTPQLPPATPTVVARWTNA</sequence>
<dbReference type="CDD" id="cd02440">
    <property type="entry name" value="AdoMet_MTases"/>
    <property type="match status" value="1"/>
</dbReference>
<organism evidence="1 2">
    <name type="scientific">Roseiconus lacunae</name>
    <dbReference type="NCBI Taxonomy" id="2605694"/>
    <lineage>
        <taxon>Bacteria</taxon>
        <taxon>Pseudomonadati</taxon>
        <taxon>Planctomycetota</taxon>
        <taxon>Planctomycetia</taxon>
        <taxon>Pirellulales</taxon>
        <taxon>Pirellulaceae</taxon>
        <taxon>Roseiconus</taxon>
    </lineage>
</organism>
<dbReference type="EMBL" id="JASZZN010000007">
    <property type="protein sequence ID" value="MDM4016000.1"/>
    <property type="molecule type" value="Genomic_DNA"/>
</dbReference>
<keyword evidence="2" id="KW-1185">Reference proteome</keyword>
<dbReference type="SUPFAM" id="SSF53335">
    <property type="entry name" value="S-adenosyl-L-methionine-dependent methyltransferases"/>
    <property type="match status" value="1"/>
</dbReference>
<accession>A0ABT7PHN3</accession>
<protein>
    <submittedName>
        <fullName evidence="1">Methyltransferase domain-containing protein</fullName>
    </submittedName>
</protein>
<name>A0ABT7PHN3_9BACT</name>
<proteinExistence type="predicted"/>
<keyword evidence="1" id="KW-0808">Transferase</keyword>
<gene>
    <name evidence="1" type="ORF">QTN89_11200</name>
</gene>
<dbReference type="RefSeq" id="WP_230776336.1">
    <property type="nucleotide sequence ID" value="NZ_JAJMQV010000085.1"/>
</dbReference>
<dbReference type="Gene3D" id="3.40.50.150">
    <property type="entry name" value="Vaccinia Virus protein VP39"/>
    <property type="match status" value="1"/>
</dbReference>
<dbReference type="Pfam" id="PF13489">
    <property type="entry name" value="Methyltransf_23"/>
    <property type="match status" value="1"/>
</dbReference>
<reference evidence="1 2" key="1">
    <citation type="submission" date="2023-06" db="EMBL/GenBank/DDBJ databases">
        <title>Roseiconus lacunae JC819 isolated from Gulf of Mannar region, Tamil Nadu.</title>
        <authorList>
            <person name="Pk S."/>
            <person name="Ch S."/>
            <person name="Ch V.R."/>
        </authorList>
    </citation>
    <scope>NUCLEOTIDE SEQUENCE [LARGE SCALE GENOMIC DNA]</scope>
    <source>
        <strain evidence="1 2">JC819</strain>
    </source>
</reference>
<dbReference type="Proteomes" id="UP001239462">
    <property type="component" value="Unassembled WGS sequence"/>
</dbReference>